<evidence type="ECO:0000256" key="1">
    <source>
        <dbReference type="SAM" id="SignalP"/>
    </source>
</evidence>
<accession>A0A1E1LW97</accession>
<keyword evidence="3" id="KW-1185">Reference proteome</keyword>
<gene>
    <name evidence="2" type="ORF">RSE6_00831</name>
</gene>
<keyword evidence="1" id="KW-0732">Signal</keyword>
<dbReference type="AlphaFoldDB" id="A0A1E1LW97"/>
<sequence length="41" mass="4928">MRPTLTAIYHLQLLRALLTLQRISRYDTINTDIRNYYLICS</sequence>
<evidence type="ECO:0000313" key="3">
    <source>
        <dbReference type="Proteomes" id="UP000177625"/>
    </source>
</evidence>
<feature type="chain" id="PRO_5009447695" evidence="1">
    <location>
        <begin position="17"/>
        <end position="41"/>
    </location>
</feature>
<dbReference type="EMBL" id="FJVC01000019">
    <property type="protein sequence ID" value="CZT41137.1"/>
    <property type="molecule type" value="Genomic_DNA"/>
</dbReference>
<name>A0A1E1LW97_RHYSE</name>
<reference evidence="3" key="1">
    <citation type="submission" date="2016-03" db="EMBL/GenBank/DDBJ databases">
        <authorList>
            <person name="Guldener U."/>
        </authorList>
    </citation>
    <scope>NUCLEOTIDE SEQUENCE [LARGE SCALE GENOMIC DNA]</scope>
</reference>
<organism evidence="2 3">
    <name type="scientific">Rhynchosporium secalis</name>
    <name type="common">Barley scald fungus</name>
    <dbReference type="NCBI Taxonomy" id="38038"/>
    <lineage>
        <taxon>Eukaryota</taxon>
        <taxon>Fungi</taxon>
        <taxon>Dikarya</taxon>
        <taxon>Ascomycota</taxon>
        <taxon>Pezizomycotina</taxon>
        <taxon>Leotiomycetes</taxon>
        <taxon>Helotiales</taxon>
        <taxon>Ploettnerulaceae</taxon>
        <taxon>Rhynchosporium</taxon>
    </lineage>
</organism>
<evidence type="ECO:0000313" key="2">
    <source>
        <dbReference type="EMBL" id="CZT41137.1"/>
    </source>
</evidence>
<feature type="signal peptide" evidence="1">
    <location>
        <begin position="1"/>
        <end position="16"/>
    </location>
</feature>
<proteinExistence type="predicted"/>
<protein>
    <submittedName>
        <fullName evidence="2">Uncharacterized protein</fullName>
    </submittedName>
</protein>
<dbReference type="Proteomes" id="UP000177625">
    <property type="component" value="Unassembled WGS sequence"/>
</dbReference>